<protein>
    <recommendedName>
        <fullName evidence="3 9">Mediator of RNA polymerase II transcription subunit 14</fullName>
    </recommendedName>
    <alternativeName>
        <fullName evidence="8 9">Mediator complex subunit 14</fullName>
    </alternativeName>
</protein>
<dbReference type="HOGENOM" id="CLU_003573_1_0_1"/>
<evidence type="ECO:0000256" key="8">
    <source>
        <dbReference type="ARBA" id="ARBA00032007"/>
    </source>
</evidence>
<dbReference type="InterPro" id="IPR055122">
    <property type="entry name" value="Med14_N"/>
</dbReference>
<keyword evidence="7 9" id="KW-0539">Nucleus</keyword>
<comment type="subunit">
    <text evidence="9">Component of the Mediator complex.</text>
</comment>
<dbReference type="Pfam" id="PF26204">
    <property type="entry name" value="Med14_fung"/>
    <property type="match status" value="1"/>
</dbReference>
<organism evidence="12">
    <name type="scientific">Hypocrea jecorina (strain QM6a)</name>
    <name type="common">Trichoderma reesei</name>
    <dbReference type="NCBI Taxonomy" id="431241"/>
    <lineage>
        <taxon>Eukaryota</taxon>
        <taxon>Fungi</taxon>
        <taxon>Dikarya</taxon>
        <taxon>Ascomycota</taxon>
        <taxon>Pezizomycotina</taxon>
        <taxon>Sordariomycetes</taxon>
        <taxon>Hypocreomycetidae</taxon>
        <taxon>Hypocreales</taxon>
        <taxon>Hypocreaceae</taxon>
        <taxon>Trichoderma</taxon>
    </lineage>
</organism>
<dbReference type="Pfam" id="PF08638">
    <property type="entry name" value="Med14"/>
    <property type="match status" value="1"/>
</dbReference>
<dbReference type="RefSeq" id="XP_006963363.1">
    <property type="nucleotide sequence ID" value="XM_006963301.1"/>
</dbReference>
<keyword evidence="6 9" id="KW-0804">Transcription</keyword>
<name>G0RDP6_HYPJQ</name>
<evidence type="ECO:0000256" key="3">
    <source>
        <dbReference type="ARBA" id="ARBA00019619"/>
    </source>
</evidence>
<dbReference type="GeneID" id="18482921"/>
<dbReference type="eggNOG" id="KOG1875">
    <property type="taxonomic scope" value="Eukaryota"/>
</dbReference>
<gene>
    <name evidence="11" type="ORF">TRIREDRAFT_120618</name>
</gene>
<dbReference type="InterPro" id="IPR013947">
    <property type="entry name" value="Mediator_Med14"/>
</dbReference>
<comment type="subcellular location">
    <subcellularLocation>
        <location evidence="1 9">Nucleus</location>
    </subcellularLocation>
</comment>
<dbReference type="GO" id="GO:0006357">
    <property type="term" value="P:regulation of transcription by RNA polymerase II"/>
    <property type="evidence" value="ECO:0007669"/>
    <property type="project" value="InterPro"/>
</dbReference>
<keyword evidence="5 9" id="KW-0010">Activator</keyword>
<keyword evidence="12" id="KW-1185">Reference proteome</keyword>
<comment type="function">
    <text evidence="9">Component of the Mediator complex, a coactivator involved in the regulated transcription of nearly all RNA polymerase II-dependent genes. Mediator functions as a bridge to convey information from gene-specific regulatory proteins to the basal RNA polymerase II transcription machinery. Mediator is recruited to promoters by direct interactions with regulatory proteins and serves as a scaffold for the assembly of a functional preinitiation complex with RNA polymerase II and the general transcription factors.</text>
</comment>
<feature type="domain" description="Mediator complex subunit MED14 N-terminal" evidence="10">
    <location>
        <begin position="15"/>
        <end position="227"/>
    </location>
</feature>
<dbReference type="GO" id="GO:0016592">
    <property type="term" value="C:mediator complex"/>
    <property type="evidence" value="ECO:0007669"/>
    <property type="project" value="UniProtKB-UniRule"/>
</dbReference>
<evidence type="ECO:0000313" key="12">
    <source>
        <dbReference type="Proteomes" id="UP000008984"/>
    </source>
</evidence>
<evidence type="ECO:0000256" key="1">
    <source>
        <dbReference type="ARBA" id="ARBA00004123"/>
    </source>
</evidence>
<dbReference type="STRING" id="431241.G0RDP6"/>
<evidence type="ECO:0000259" key="10">
    <source>
        <dbReference type="Pfam" id="PF08638"/>
    </source>
</evidence>
<evidence type="ECO:0000256" key="7">
    <source>
        <dbReference type="ARBA" id="ARBA00023242"/>
    </source>
</evidence>
<evidence type="ECO:0000313" key="11">
    <source>
        <dbReference type="EMBL" id="EGR50814.1"/>
    </source>
</evidence>
<keyword evidence="4 9" id="KW-0805">Transcription regulation</keyword>
<proteinExistence type="inferred from homology"/>
<dbReference type="VEuPathDB" id="FungiDB:TRIREDRAFT_120618"/>
<dbReference type="EMBL" id="GL985059">
    <property type="protein sequence ID" value="EGR50814.1"/>
    <property type="molecule type" value="Genomic_DNA"/>
</dbReference>
<evidence type="ECO:0000256" key="6">
    <source>
        <dbReference type="ARBA" id="ARBA00023163"/>
    </source>
</evidence>
<dbReference type="PANTHER" id="PTHR12809">
    <property type="entry name" value="MEDIATOR COMPLEX SUBUNIT"/>
    <property type="match status" value="1"/>
</dbReference>
<sequence length="1016" mass="113088">MNNLPDEIIHITQGFVPLSLLLTRLAQSTHNMVQDKIAELAKMPLPAAAMNGNTNYTQSAPDDTSNENIRKKAALLHFAQDMHAKWVKALVIVEWSRKASMVSKLIDLKYHIDQQRILYDAALDGMINVKRDLTYARIPSPDLKTALQVLSTGTAPWMPDLNYIEPPPLTAEEQLRGIGDLDTLLSLRLNLDDFDKIPPQFRDYTIESGRVTFKVAGEFEVDLTIADEDFEKQFWFIDFRFAFRPASTSLPDSLRTLLENCVNEALAKDGLTGCYQFLHEFVLTAKINELRRQALHLSRTSWTGTLAVERLNRAVAIQYWTSRSPATGLKSWVIVAVNSGRKQGGRPDPKASSHLVAKWYRDGKEVKDAEIQLNAESLSAESLLNDIVGRHIEFILSSIHTGLLATPRFKNRETGVVLNISKSDPGASSLTLQVGYGGTVSLLIEPTSGMFAMKPHSRFSIQPELQLNNGKNPAEDGVTFLEHLRCAIIEDELGRMGTARGWSVRKSPINVDELRSITKMRRWSRALWLQHGGWGPTWFVGVILSLDGDEWWLIETDPAHPNGASKFHTRLPLNKGTPQLSGAFWDNLNQFAASMITQSVDMRELHRRRIKCQANGSIDLSLPPQVRIPAIEVALSAIFPSIMPDDAEDAGSQNSSNLELHSDRDMLALLRSKAGISSSTKEAWAENVVAIKFKRADSELRQATGDGGQMMIHDLVCTSEVAIKVRRPMKFLALEGLRSRDVCYSVATSEFILRVKRRATEPIFDILKSRIKAIDRFVNFLEAMEKAKGSITSPSMTLKKEDGTSAAPAAPEEWRVELDLSSEDIDIHMDPNNPHLKVIDIARTLANSDNGISLLMVWLPITFYAVKAIKDLDAQWLEPSMKELGYLNFSMESMGWIVIKYHTFTKGRNNGERTARRVVCLHLRIRPRRGEGWWHAQRVGAAAASGGGANPPPSSDDEFDQALKKTVWDGKGKHWVGLSSGAAAAANEGVMEMLFAIDGAIRAALTGVKREVIALD</sequence>
<dbReference type="KEGG" id="tre:TRIREDRAFT_120618"/>
<dbReference type="OrthoDB" id="205099at2759"/>
<dbReference type="GO" id="GO:0070847">
    <property type="term" value="C:core mediator complex"/>
    <property type="evidence" value="ECO:0007669"/>
    <property type="project" value="TreeGrafter"/>
</dbReference>
<comment type="similarity">
    <text evidence="2 9">Belongs to the Mediator complex subunit 14 family.</text>
</comment>
<reference evidence="11 12" key="1">
    <citation type="journal article" date="2008" name="Nat. Biotechnol.">
        <title>Genome sequencing and analysis of the biomass-degrading fungus Trichoderma reesei (syn. Hypocrea jecorina).</title>
        <authorList>
            <person name="Martinez D."/>
            <person name="Berka R.M."/>
            <person name="Henrissat B."/>
            <person name="Saloheimo M."/>
            <person name="Arvas M."/>
            <person name="Baker S.E."/>
            <person name="Chapman J."/>
            <person name="Chertkov O."/>
            <person name="Coutinho P.M."/>
            <person name="Cullen D."/>
            <person name="Danchin E.G."/>
            <person name="Grigoriev I.V."/>
            <person name="Harris P."/>
            <person name="Jackson M."/>
            <person name="Kubicek C.P."/>
            <person name="Han C.S."/>
            <person name="Ho I."/>
            <person name="Larrondo L.F."/>
            <person name="de Leon A.L."/>
            <person name="Magnuson J.K."/>
            <person name="Merino S."/>
            <person name="Misra M."/>
            <person name="Nelson B."/>
            <person name="Putnam N."/>
            <person name="Robbertse B."/>
            <person name="Salamov A.A."/>
            <person name="Schmoll M."/>
            <person name="Terry A."/>
            <person name="Thayer N."/>
            <person name="Westerholm-Parvinen A."/>
            <person name="Schoch C.L."/>
            <person name="Yao J."/>
            <person name="Barabote R."/>
            <person name="Nelson M.A."/>
            <person name="Detter C."/>
            <person name="Bruce D."/>
            <person name="Kuske C.R."/>
            <person name="Xie G."/>
            <person name="Richardson P."/>
            <person name="Rokhsar D.S."/>
            <person name="Lucas S.M."/>
            <person name="Rubin E.M."/>
            <person name="Dunn-Coleman N."/>
            <person name="Ward M."/>
            <person name="Brettin T.S."/>
        </authorList>
    </citation>
    <scope>NUCLEOTIDE SEQUENCE [LARGE SCALE GENOMIC DNA]</scope>
    <source>
        <strain evidence="11 12">QM6a</strain>
    </source>
</reference>
<evidence type="ECO:0000256" key="5">
    <source>
        <dbReference type="ARBA" id="ARBA00023159"/>
    </source>
</evidence>
<dbReference type="PANTHER" id="PTHR12809:SF2">
    <property type="entry name" value="MEDIATOR OF RNA POLYMERASE II TRANSCRIPTION SUBUNIT 14"/>
    <property type="match status" value="1"/>
</dbReference>
<evidence type="ECO:0000256" key="4">
    <source>
        <dbReference type="ARBA" id="ARBA00023015"/>
    </source>
</evidence>
<dbReference type="Proteomes" id="UP000008984">
    <property type="component" value="Unassembled WGS sequence"/>
</dbReference>
<dbReference type="AlphaFoldDB" id="G0RDP6"/>
<evidence type="ECO:0000256" key="2">
    <source>
        <dbReference type="ARBA" id="ARBA00007813"/>
    </source>
</evidence>
<dbReference type="GO" id="GO:0003712">
    <property type="term" value="F:transcription coregulator activity"/>
    <property type="evidence" value="ECO:0007669"/>
    <property type="project" value="UniProtKB-UniRule"/>
</dbReference>
<evidence type="ECO:0000256" key="9">
    <source>
        <dbReference type="RuleBase" id="RU365082"/>
    </source>
</evidence>
<accession>G0RDP6</accession>